<accession>A0A0F9JDG5</accession>
<dbReference type="GO" id="GO:0044205">
    <property type="term" value="P:'de novo' UMP biosynthetic process"/>
    <property type="evidence" value="ECO:0007669"/>
    <property type="project" value="UniProtKB-UniPathway"/>
</dbReference>
<reference evidence="10" key="1">
    <citation type="journal article" date="2015" name="Nature">
        <title>Complex archaea that bridge the gap between prokaryotes and eukaryotes.</title>
        <authorList>
            <person name="Spang A."/>
            <person name="Saw J.H."/>
            <person name="Jorgensen S.L."/>
            <person name="Zaremba-Niedzwiedzka K."/>
            <person name="Martijn J."/>
            <person name="Lind A.E."/>
            <person name="van Eijk R."/>
            <person name="Schleper C."/>
            <person name="Guy L."/>
            <person name="Ettema T.J."/>
        </authorList>
    </citation>
    <scope>NUCLEOTIDE SEQUENCE</scope>
</reference>
<dbReference type="GO" id="GO:0004070">
    <property type="term" value="F:aspartate carbamoyltransferase activity"/>
    <property type="evidence" value="ECO:0007669"/>
    <property type="project" value="UniProtKB-EC"/>
</dbReference>
<dbReference type="PANTHER" id="PTHR45753">
    <property type="entry name" value="ORNITHINE CARBAMOYLTRANSFERASE, MITOCHONDRIAL"/>
    <property type="match status" value="1"/>
</dbReference>
<evidence type="ECO:0000256" key="4">
    <source>
        <dbReference type="ARBA" id="ARBA00022679"/>
    </source>
</evidence>
<protein>
    <recommendedName>
        <fullName evidence="3">aspartate carbamoyltransferase</fullName>
        <ecNumber evidence="3">2.1.3.2</ecNumber>
    </recommendedName>
</protein>
<gene>
    <name evidence="10" type="ORF">LCGC14_1467350</name>
</gene>
<dbReference type="PRINTS" id="PR00101">
    <property type="entry name" value="ATCASE"/>
</dbReference>
<dbReference type="PROSITE" id="PS00097">
    <property type="entry name" value="CARBAMOYLTRANSFERASE"/>
    <property type="match status" value="1"/>
</dbReference>
<evidence type="ECO:0000259" key="8">
    <source>
        <dbReference type="Pfam" id="PF00185"/>
    </source>
</evidence>
<evidence type="ECO:0000256" key="6">
    <source>
        <dbReference type="ARBA" id="ARBA00043884"/>
    </source>
</evidence>
<comment type="caution">
    <text evidence="10">The sequence shown here is derived from an EMBL/GenBank/DDBJ whole genome shotgun (WGS) entry which is preliminary data.</text>
</comment>
<dbReference type="FunFam" id="3.40.50.1370:FF:000007">
    <property type="entry name" value="Aspartate carbamoyltransferase"/>
    <property type="match status" value="1"/>
</dbReference>
<name>A0A0F9JDG5_9ZZZZ</name>
<keyword evidence="4" id="KW-0808">Transferase</keyword>
<dbReference type="InterPro" id="IPR006131">
    <property type="entry name" value="Asp_carbamoyltransf_Asp/Orn-bd"/>
</dbReference>
<sequence length="308" mass="34068">MKLKNKHLLGIEELSKEEIEYFLDTASSLEDISNRDIKKVPTLRGKTIVTLFLEPSTRTKTSFELAAKRLSADTMSIGKDASSFKKGESLKDTAKTLQAYHVDAIVIRHSASGSANFLSQQIDASVINAGDGCHEHPTQALLDAFTIKKKFGKLDGLKVAIIGDILHSRVARSNIFCLTKMGARVTVVAPPTLLPVDIEKLPVDIAYRLDEVLEHSDVIYLLRVQKERQSENLFPSIREYSRVFGLDDERIKKIKPDAMVMHPGPINRGIEISSKAADFDQSYIEEQVLSGIAVRMAVMYALVGVADG</sequence>
<evidence type="ECO:0000313" key="10">
    <source>
        <dbReference type="EMBL" id="KKM67814.1"/>
    </source>
</evidence>
<feature type="domain" description="Aspartate/ornithine carbamoyltransferase carbamoyl-P binding" evidence="9">
    <location>
        <begin position="6"/>
        <end position="148"/>
    </location>
</feature>
<dbReference type="InterPro" id="IPR006130">
    <property type="entry name" value="Asp/Orn_carbamoylTrfase"/>
</dbReference>
<dbReference type="NCBIfam" id="NF002032">
    <property type="entry name" value="PRK00856.1"/>
    <property type="match status" value="1"/>
</dbReference>
<dbReference type="EMBL" id="LAZR01010282">
    <property type="protein sequence ID" value="KKM67814.1"/>
    <property type="molecule type" value="Genomic_DNA"/>
</dbReference>
<dbReference type="AlphaFoldDB" id="A0A0F9JDG5"/>
<evidence type="ECO:0000259" key="9">
    <source>
        <dbReference type="Pfam" id="PF02729"/>
    </source>
</evidence>
<evidence type="ECO:0000256" key="2">
    <source>
        <dbReference type="ARBA" id="ARBA00008896"/>
    </source>
</evidence>
<dbReference type="EC" id="2.1.3.2" evidence="3"/>
<dbReference type="GO" id="GO:0005829">
    <property type="term" value="C:cytosol"/>
    <property type="evidence" value="ECO:0007669"/>
    <property type="project" value="TreeGrafter"/>
</dbReference>
<comment type="function">
    <text evidence="6">Catalyzes the condensation of carbamoyl phosphate and aspartate to form carbamoyl aspartate and inorganic phosphate, the committed step in the de novo pyrimidine nucleotide biosynthesis pathway.</text>
</comment>
<dbReference type="InterPro" id="IPR006132">
    <property type="entry name" value="Asp/Orn_carbamoyltranf_P-bd"/>
</dbReference>
<evidence type="ECO:0000256" key="1">
    <source>
        <dbReference type="ARBA" id="ARBA00004852"/>
    </source>
</evidence>
<dbReference type="Pfam" id="PF02729">
    <property type="entry name" value="OTCace_N"/>
    <property type="match status" value="1"/>
</dbReference>
<evidence type="ECO:0000256" key="5">
    <source>
        <dbReference type="ARBA" id="ARBA00022975"/>
    </source>
</evidence>
<dbReference type="PRINTS" id="PR00100">
    <property type="entry name" value="AOTCASE"/>
</dbReference>
<organism evidence="10">
    <name type="scientific">marine sediment metagenome</name>
    <dbReference type="NCBI Taxonomy" id="412755"/>
    <lineage>
        <taxon>unclassified sequences</taxon>
        <taxon>metagenomes</taxon>
        <taxon>ecological metagenomes</taxon>
    </lineage>
</organism>
<keyword evidence="5" id="KW-0665">Pyrimidine biosynthesis</keyword>
<dbReference type="PANTHER" id="PTHR45753:SF6">
    <property type="entry name" value="ASPARTATE CARBAMOYLTRANSFERASE"/>
    <property type="match status" value="1"/>
</dbReference>
<comment type="catalytic activity">
    <reaction evidence="7">
        <text>carbamoyl phosphate + L-aspartate = N-carbamoyl-L-aspartate + phosphate + H(+)</text>
        <dbReference type="Rhea" id="RHEA:20013"/>
        <dbReference type="ChEBI" id="CHEBI:15378"/>
        <dbReference type="ChEBI" id="CHEBI:29991"/>
        <dbReference type="ChEBI" id="CHEBI:32814"/>
        <dbReference type="ChEBI" id="CHEBI:43474"/>
        <dbReference type="ChEBI" id="CHEBI:58228"/>
        <dbReference type="EC" id="2.1.3.2"/>
    </reaction>
</comment>
<comment type="similarity">
    <text evidence="2">Belongs to the aspartate/ornithine carbamoyltransferase superfamily. ATCase family.</text>
</comment>
<dbReference type="HAMAP" id="MF_00001">
    <property type="entry name" value="Asp_carb_tr"/>
    <property type="match status" value="1"/>
</dbReference>
<dbReference type="NCBIfam" id="TIGR00670">
    <property type="entry name" value="asp_carb_tr"/>
    <property type="match status" value="1"/>
</dbReference>
<evidence type="ECO:0000256" key="3">
    <source>
        <dbReference type="ARBA" id="ARBA00013008"/>
    </source>
</evidence>
<dbReference type="SUPFAM" id="SSF53671">
    <property type="entry name" value="Aspartate/ornithine carbamoyltransferase"/>
    <property type="match status" value="1"/>
</dbReference>
<dbReference type="InterPro" id="IPR002082">
    <property type="entry name" value="Asp_carbamoyltransf"/>
</dbReference>
<evidence type="ECO:0000256" key="7">
    <source>
        <dbReference type="ARBA" id="ARBA00048859"/>
    </source>
</evidence>
<proteinExistence type="inferred from homology"/>
<dbReference type="Gene3D" id="3.40.50.1370">
    <property type="entry name" value="Aspartate/ornithine carbamoyltransferase"/>
    <property type="match status" value="2"/>
</dbReference>
<dbReference type="Pfam" id="PF00185">
    <property type="entry name" value="OTCace"/>
    <property type="match status" value="1"/>
</dbReference>
<dbReference type="UniPathway" id="UPA00070">
    <property type="reaction ID" value="UER00116"/>
</dbReference>
<dbReference type="GO" id="GO:0016597">
    <property type="term" value="F:amino acid binding"/>
    <property type="evidence" value="ECO:0007669"/>
    <property type="project" value="InterPro"/>
</dbReference>
<comment type="pathway">
    <text evidence="1">Pyrimidine metabolism; UMP biosynthesis via de novo pathway; (S)-dihydroorotate from bicarbonate: step 2/3.</text>
</comment>
<dbReference type="GO" id="GO:0006520">
    <property type="term" value="P:amino acid metabolic process"/>
    <property type="evidence" value="ECO:0007669"/>
    <property type="project" value="InterPro"/>
</dbReference>
<feature type="domain" description="Aspartate/ornithine carbamoyltransferase Asp/Orn-binding" evidence="8">
    <location>
        <begin position="155"/>
        <end position="301"/>
    </location>
</feature>
<dbReference type="GO" id="GO:0006207">
    <property type="term" value="P:'de novo' pyrimidine nucleobase biosynthetic process"/>
    <property type="evidence" value="ECO:0007669"/>
    <property type="project" value="InterPro"/>
</dbReference>
<dbReference type="InterPro" id="IPR036901">
    <property type="entry name" value="Asp/Orn_carbamoylTrfase_sf"/>
</dbReference>